<comment type="caution">
    <text evidence="2">The sequence shown here is derived from an EMBL/GenBank/DDBJ whole genome shotgun (WGS) entry which is preliminary data.</text>
</comment>
<sequence length="104" mass="10733">MRTLHAEGVAEGAEDGDDGGQAVRGALRQRVGGAEAGQVDGDHVPLGGQDVEDGLPGLPVVPDAVQEQQRLARAPPLVRQGRRPGTPGSLDRERDPCGHADSLS</sequence>
<evidence type="ECO:0000256" key="1">
    <source>
        <dbReference type="SAM" id="MobiDB-lite"/>
    </source>
</evidence>
<name>A0AAV4KLP2_9ACTN</name>
<organism evidence="2 3">
    <name type="scientific">Streptomyces cinereoruber</name>
    <dbReference type="NCBI Taxonomy" id="67260"/>
    <lineage>
        <taxon>Bacteria</taxon>
        <taxon>Bacillati</taxon>
        <taxon>Actinomycetota</taxon>
        <taxon>Actinomycetes</taxon>
        <taxon>Kitasatosporales</taxon>
        <taxon>Streptomycetaceae</taxon>
        <taxon>Streptomyces</taxon>
    </lineage>
</organism>
<feature type="compositionally biased region" description="Low complexity" evidence="1">
    <location>
        <begin position="1"/>
        <end position="11"/>
    </location>
</feature>
<accession>A0AAV4KLP2</accession>
<evidence type="ECO:0000313" key="2">
    <source>
        <dbReference type="EMBL" id="GGR22012.1"/>
    </source>
</evidence>
<protein>
    <submittedName>
        <fullName evidence="2">Uncharacterized protein</fullName>
    </submittedName>
</protein>
<feature type="region of interest" description="Disordered" evidence="1">
    <location>
        <begin position="1"/>
        <end position="57"/>
    </location>
</feature>
<proteinExistence type="predicted"/>
<dbReference type="EMBL" id="BMSJ01000004">
    <property type="protein sequence ID" value="GGR22012.1"/>
    <property type="molecule type" value="Genomic_DNA"/>
</dbReference>
<dbReference type="AlphaFoldDB" id="A0AAV4KLP2"/>
<feature type="region of interest" description="Disordered" evidence="1">
    <location>
        <begin position="70"/>
        <end position="104"/>
    </location>
</feature>
<gene>
    <name evidence="2" type="ORF">GCM10010497_25020</name>
</gene>
<dbReference type="Proteomes" id="UP000642014">
    <property type="component" value="Unassembled WGS sequence"/>
</dbReference>
<reference evidence="2 3" key="1">
    <citation type="journal article" date="2014" name="Int. J. Syst. Evol. Microbiol.">
        <title>Complete genome sequence of Corynebacterium casei LMG S-19264T (=DSM 44701T), isolated from a smear-ripened cheese.</title>
        <authorList>
            <consortium name="US DOE Joint Genome Institute (JGI-PGF)"/>
            <person name="Walter F."/>
            <person name="Albersmeier A."/>
            <person name="Kalinowski J."/>
            <person name="Ruckert C."/>
        </authorList>
    </citation>
    <scope>NUCLEOTIDE SEQUENCE [LARGE SCALE GENOMIC DNA]</scope>
    <source>
        <strain evidence="2 3">JCM 4205</strain>
    </source>
</reference>
<evidence type="ECO:0000313" key="3">
    <source>
        <dbReference type="Proteomes" id="UP000642014"/>
    </source>
</evidence>